<dbReference type="Proteomes" id="UP000821837">
    <property type="component" value="Chromosome 1"/>
</dbReference>
<keyword evidence="7" id="KW-0418">Kinase</keyword>
<dbReference type="SUPFAM" id="SSF52540">
    <property type="entry name" value="P-loop containing nucleoside triphosphate hydrolases"/>
    <property type="match status" value="1"/>
</dbReference>
<evidence type="ECO:0000256" key="9">
    <source>
        <dbReference type="ARBA" id="ARBA00022989"/>
    </source>
</evidence>
<dbReference type="AlphaFoldDB" id="A0A9D4QG29"/>
<keyword evidence="8" id="KW-0067">ATP-binding</keyword>
<evidence type="ECO:0000256" key="11">
    <source>
        <dbReference type="SAM" id="Phobius"/>
    </source>
</evidence>
<dbReference type="GO" id="GO:0004385">
    <property type="term" value="F:GMP kinase activity"/>
    <property type="evidence" value="ECO:0007669"/>
    <property type="project" value="UniProtKB-EC"/>
</dbReference>
<dbReference type="Gene3D" id="3.40.50.300">
    <property type="entry name" value="P-loop containing nucleotide triphosphate hydrolases"/>
    <property type="match status" value="1"/>
</dbReference>
<keyword evidence="9 11" id="KW-1133">Transmembrane helix</keyword>
<dbReference type="GO" id="GO:0005829">
    <property type="term" value="C:cytosol"/>
    <property type="evidence" value="ECO:0007669"/>
    <property type="project" value="TreeGrafter"/>
</dbReference>
<evidence type="ECO:0000313" key="14">
    <source>
        <dbReference type="Proteomes" id="UP000821837"/>
    </source>
</evidence>
<keyword evidence="14" id="KW-1185">Reference proteome</keyword>
<dbReference type="PROSITE" id="PS00856">
    <property type="entry name" value="GUANYLATE_KINASE_1"/>
    <property type="match status" value="1"/>
</dbReference>
<dbReference type="VEuPathDB" id="VectorBase:RSAN_049794"/>
<evidence type="ECO:0000256" key="6">
    <source>
        <dbReference type="ARBA" id="ARBA00022741"/>
    </source>
</evidence>
<reference evidence="13" key="2">
    <citation type="submission" date="2021-09" db="EMBL/GenBank/DDBJ databases">
        <authorList>
            <person name="Jia N."/>
            <person name="Wang J."/>
            <person name="Shi W."/>
            <person name="Du L."/>
            <person name="Sun Y."/>
            <person name="Zhan W."/>
            <person name="Jiang J."/>
            <person name="Wang Q."/>
            <person name="Zhang B."/>
            <person name="Ji P."/>
            <person name="Sakyi L.B."/>
            <person name="Cui X."/>
            <person name="Yuan T."/>
            <person name="Jiang B."/>
            <person name="Yang W."/>
            <person name="Lam T.T.-Y."/>
            <person name="Chang Q."/>
            <person name="Ding S."/>
            <person name="Wang X."/>
            <person name="Zhu J."/>
            <person name="Ruan X."/>
            <person name="Zhao L."/>
            <person name="Wei J."/>
            <person name="Que T."/>
            <person name="Du C."/>
            <person name="Cheng J."/>
            <person name="Dai P."/>
            <person name="Han X."/>
            <person name="Huang E."/>
            <person name="Gao Y."/>
            <person name="Liu J."/>
            <person name="Shao H."/>
            <person name="Ye R."/>
            <person name="Li L."/>
            <person name="Wei W."/>
            <person name="Wang X."/>
            <person name="Wang C."/>
            <person name="Huo Q."/>
            <person name="Li W."/>
            <person name="Guo W."/>
            <person name="Chen H."/>
            <person name="Chen S."/>
            <person name="Zhou L."/>
            <person name="Zhou L."/>
            <person name="Ni X."/>
            <person name="Tian J."/>
            <person name="Zhou Y."/>
            <person name="Sheng Y."/>
            <person name="Liu T."/>
            <person name="Pan Y."/>
            <person name="Xia L."/>
            <person name="Li J."/>
            <person name="Zhao F."/>
            <person name="Cao W."/>
        </authorList>
    </citation>
    <scope>NUCLEOTIDE SEQUENCE</scope>
    <source>
        <strain evidence="13">Rsan-2018</strain>
        <tissue evidence="13">Larvae</tissue>
    </source>
</reference>
<reference evidence="13" key="1">
    <citation type="journal article" date="2020" name="Cell">
        <title>Large-Scale Comparative Analyses of Tick Genomes Elucidate Their Genetic Diversity and Vector Capacities.</title>
        <authorList>
            <consortium name="Tick Genome and Microbiome Consortium (TIGMIC)"/>
            <person name="Jia N."/>
            <person name="Wang J."/>
            <person name="Shi W."/>
            <person name="Du L."/>
            <person name="Sun Y."/>
            <person name="Zhan W."/>
            <person name="Jiang J.F."/>
            <person name="Wang Q."/>
            <person name="Zhang B."/>
            <person name="Ji P."/>
            <person name="Bell-Sakyi L."/>
            <person name="Cui X.M."/>
            <person name="Yuan T.T."/>
            <person name="Jiang B.G."/>
            <person name="Yang W.F."/>
            <person name="Lam T.T."/>
            <person name="Chang Q.C."/>
            <person name="Ding S.J."/>
            <person name="Wang X.J."/>
            <person name="Zhu J.G."/>
            <person name="Ruan X.D."/>
            <person name="Zhao L."/>
            <person name="Wei J.T."/>
            <person name="Ye R.Z."/>
            <person name="Que T.C."/>
            <person name="Du C.H."/>
            <person name="Zhou Y.H."/>
            <person name="Cheng J.X."/>
            <person name="Dai P.F."/>
            <person name="Guo W.B."/>
            <person name="Han X.H."/>
            <person name="Huang E.J."/>
            <person name="Li L.F."/>
            <person name="Wei W."/>
            <person name="Gao Y.C."/>
            <person name="Liu J.Z."/>
            <person name="Shao H.Z."/>
            <person name="Wang X."/>
            <person name="Wang C.C."/>
            <person name="Yang T.C."/>
            <person name="Huo Q.B."/>
            <person name="Li W."/>
            <person name="Chen H.Y."/>
            <person name="Chen S.E."/>
            <person name="Zhou L.G."/>
            <person name="Ni X.B."/>
            <person name="Tian J.H."/>
            <person name="Sheng Y."/>
            <person name="Liu T."/>
            <person name="Pan Y.S."/>
            <person name="Xia L.Y."/>
            <person name="Li J."/>
            <person name="Zhao F."/>
            <person name="Cao W.C."/>
        </authorList>
    </citation>
    <scope>NUCLEOTIDE SEQUENCE</scope>
    <source>
        <strain evidence="13">Rsan-2018</strain>
    </source>
</reference>
<feature type="transmembrane region" description="Helical" evidence="11">
    <location>
        <begin position="228"/>
        <end position="249"/>
    </location>
</feature>
<feature type="transmembrane region" description="Helical" evidence="11">
    <location>
        <begin position="317"/>
        <end position="344"/>
    </location>
</feature>
<dbReference type="CDD" id="cd10430">
    <property type="entry name" value="BI-1"/>
    <property type="match status" value="1"/>
</dbReference>
<evidence type="ECO:0000313" key="13">
    <source>
        <dbReference type="EMBL" id="KAH7982182.1"/>
    </source>
</evidence>
<evidence type="ECO:0000256" key="8">
    <source>
        <dbReference type="ARBA" id="ARBA00022840"/>
    </source>
</evidence>
<dbReference type="InterPro" id="IPR020590">
    <property type="entry name" value="Guanylate_kinase_CS"/>
</dbReference>
<keyword evidence="4" id="KW-0808">Transferase</keyword>
<protein>
    <recommendedName>
        <fullName evidence="3">guanylate kinase</fullName>
        <ecNumber evidence="3">2.7.4.8</ecNumber>
    </recommendedName>
</protein>
<feature type="transmembrane region" description="Helical" evidence="11">
    <location>
        <begin position="261"/>
        <end position="283"/>
    </location>
</feature>
<dbReference type="FunFam" id="3.40.50.300:FF:000776">
    <property type="entry name" value="Guanylate kinase 2"/>
    <property type="match status" value="1"/>
</dbReference>
<proteinExistence type="inferred from homology"/>
<dbReference type="GO" id="GO:0005524">
    <property type="term" value="F:ATP binding"/>
    <property type="evidence" value="ECO:0007669"/>
    <property type="project" value="UniProtKB-KW"/>
</dbReference>
<dbReference type="EC" id="2.7.4.8" evidence="3"/>
<keyword evidence="6" id="KW-0547">Nucleotide-binding</keyword>
<evidence type="ECO:0000256" key="5">
    <source>
        <dbReference type="ARBA" id="ARBA00022692"/>
    </source>
</evidence>
<dbReference type="PANTHER" id="PTHR23117:SF13">
    <property type="entry name" value="GUANYLATE KINASE"/>
    <property type="match status" value="1"/>
</dbReference>
<dbReference type="InterPro" id="IPR008145">
    <property type="entry name" value="GK/Ca_channel_bsu"/>
</dbReference>
<accession>A0A9D4QG29</accession>
<dbReference type="Pfam" id="PF00625">
    <property type="entry name" value="Guanylate_kin"/>
    <property type="match status" value="1"/>
</dbReference>
<dbReference type="PROSITE" id="PS50052">
    <property type="entry name" value="GUANYLATE_KINASE_2"/>
    <property type="match status" value="1"/>
</dbReference>
<evidence type="ECO:0000256" key="3">
    <source>
        <dbReference type="ARBA" id="ARBA00012961"/>
    </source>
</evidence>
<dbReference type="CDD" id="cd00071">
    <property type="entry name" value="GMPK"/>
    <property type="match status" value="1"/>
</dbReference>
<dbReference type="EMBL" id="JABSTV010001245">
    <property type="protein sequence ID" value="KAH7982182.1"/>
    <property type="molecule type" value="Genomic_DNA"/>
</dbReference>
<organism evidence="13 14">
    <name type="scientific">Rhipicephalus sanguineus</name>
    <name type="common">Brown dog tick</name>
    <name type="synonym">Ixodes sanguineus</name>
    <dbReference type="NCBI Taxonomy" id="34632"/>
    <lineage>
        <taxon>Eukaryota</taxon>
        <taxon>Metazoa</taxon>
        <taxon>Ecdysozoa</taxon>
        <taxon>Arthropoda</taxon>
        <taxon>Chelicerata</taxon>
        <taxon>Arachnida</taxon>
        <taxon>Acari</taxon>
        <taxon>Parasitiformes</taxon>
        <taxon>Ixodida</taxon>
        <taxon>Ixodoidea</taxon>
        <taxon>Ixodidae</taxon>
        <taxon>Rhipicephalinae</taxon>
        <taxon>Rhipicephalus</taxon>
        <taxon>Rhipicephalus</taxon>
    </lineage>
</organism>
<evidence type="ECO:0000256" key="7">
    <source>
        <dbReference type="ARBA" id="ARBA00022777"/>
    </source>
</evidence>
<name>A0A9D4QG29_RHISA</name>
<dbReference type="FunFam" id="3.30.63.10:FF:000002">
    <property type="entry name" value="Guanylate kinase 1"/>
    <property type="match status" value="1"/>
</dbReference>
<dbReference type="InterPro" id="IPR027417">
    <property type="entry name" value="P-loop_NTPase"/>
</dbReference>
<dbReference type="HAMAP" id="MF_00328">
    <property type="entry name" value="Guanylate_kinase"/>
    <property type="match status" value="1"/>
</dbReference>
<feature type="transmembrane region" description="Helical" evidence="11">
    <location>
        <begin position="289"/>
        <end position="310"/>
    </location>
</feature>
<evidence type="ECO:0000256" key="2">
    <source>
        <dbReference type="ARBA" id="ARBA00005790"/>
    </source>
</evidence>
<dbReference type="PANTHER" id="PTHR23117">
    <property type="entry name" value="GUANYLATE KINASE-RELATED"/>
    <property type="match status" value="1"/>
</dbReference>
<dbReference type="InterPro" id="IPR017665">
    <property type="entry name" value="Guanylate_kinase"/>
</dbReference>
<feature type="transmembrane region" description="Helical" evidence="11">
    <location>
        <begin position="350"/>
        <end position="369"/>
    </location>
</feature>
<evidence type="ECO:0000259" key="12">
    <source>
        <dbReference type="PROSITE" id="PS50052"/>
    </source>
</evidence>
<feature type="domain" description="Guanylate kinase-like" evidence="12">
    <location>
        <begin position="48"/>
        <end position="230"/>
    </location>
</feature>
<dbReference type="InterPro" id="IPR006214">
    <property type="entry name" value="Bax_inhibitor_1-related"/>
</dbReference>
<comment type="subcellular location">
    <subcellularLocation>
        <location evidence="1">Membrane</location>
        <topology evidence="1">Multi-pass membrane protein</topology>
    </subcellularLocation>
</comment>
<comment type="similarity">
    <text evidence="2">Belongs to the guanylate kinase family.</text>
</comment>
<keyword evidence="10 11" id="KW-0472">Membrane</keyword>
<comment type="caution">
    <text evidence="13">The sequence shown here is derived from an EMBL/GenBank/DDBJ whole genome shotgun (WGS) entry which is preliminary data.</text>
</comment>
<dbReference type="InterPro" id="IPR008144">
    <property type="entry name" value="Guanylate_kin-like_dom"/>
</dbReference>
<gene>
    <name evidence="13" type="ORF">HPB52_003374</name>
</gene>
<evidence type="ECO:0000256" key="1">
    <source>
        <dbReference type="ARBA" id="ARBA00004141"/>
    </source>
</evidence>
<evidence type="ECO:0000256" key="4">
    <source>
        <dbReference type="ARBA" id="ARBA00022679"/>
    </source>
</evidence>
<dbReference type="Pfam" id="PF01027">
    <property type="entry name" value="Bax1-I"/>
    <property type="match status" value="1"/>
</dbReference>
<sequence>MFFRITQAWRVVTNLRRSAVSPSDQDVTCALDGTHVSGLSTLIHMSALRPLVICGPSGSGKSTLLKKLLKDFGDYFALSVSHTTRKPRPGEVNGKDYHFISRDEMEQAIEAGEFIEYTEFSGNLYGTSKKSVRDVQEQGRICILDIEIEGVKNIKNTDLNPRYIFIKPPSMKALEERLRGRGTETEESLHRRLARASEEIAYGENQGNFDLLLVNDNLKSAYNRLRDYLIKGNILTTLLSLGLLVALFAVPDNGKNQHVRLAILVGFAFTTGLGMGPLLDIVVSVDPSIISTAFLATCAVFTCFSLSALYTDHCRWIYIGGTLMSILSIMSLFSLVNLFIGSFFLFQTNLYLGVALFCGFVLYDTQLIIEKRKRGERDYIRHSVDLFLDFISIFRRLLIILTQKSQRNGTKKSENDSDDEEKKH</sequence>
<dbReference type="SMART" id="SM00072">
    <property type="entry name" value="GuKc"/>
    <property type="match status" value="1"/>
</dbReference>
<dbReference type="NCBIfam" id="TIGR03263">
    <property type="entry name" value="guanyl_kin"/>
    <property type="match status" value="1"/>
</dbReference>
<dbReference type="GO" id="GO:0016020">
    <property type="term" value="C:membrane"/>
    <property type="evidence" value="ECO:0007669"/>
    <property type="project" value="UniProtKB-SubCell"/>
</dbReference>
<evidence type="ECO:0000256" key="10">
    <source>
        <dbReference type="ARBA" id="ARBA00023136"/>
    </source>
</evidence>
<keyword evidence="5 11" id="KW-0812">Transmembrane</keyword>